<dbReference type="PANTHER" id="PTHR44436">
    <property type="entry name" value="F-BOX/WD REPEAT-CONTAINING PROTEIN 2"/>
    <property type="match status" value="1"/>
</dbReference>
<dbReference type="InterPro" id="IPR001680">
    <property type="entry name" value="WD40_rpt"/>
</dbReference>
<dbReference type="SUPFAM" id="SSF81383">
    <property type="entry name" value="F-box domain"/>
    <property type="match status" value="1"/>
</dbReference>
<dbReference type="Gene3D" id="1.20.1280.50">
    <property type="match status" value="1"/>
</dbReference>
<dbReference type="InterPro" id="IPR042627">
    <property type="entry name" value="FBXW2"/>
</dbReference>
<reference evidence="4" key="1">
    <citation type="submission" date="2025-08" db="UniProtKB">
        <authorList>
            <consortium name="Ensembl"/>
        </authorList>
    </citation>
    <scope>IDENTIFICATION</scope>
</reference>
<gene>
    <name evidence="4" type="primary">fbxw12</name>
</gene>
<dbReference type="InterPro" id="IPR015943">
    <property type="entry name" value="WD40/YVTN_repeat-like_dom_sf"/>
</dbReference>
<keyword evidence="2" id="KW-0677">Repeat</keyword>
<dbReference type="AlphaFoldDB" id="A0A671RVY5"/>
<keyword evidence="5" id="KW-1185">Reference proteome</keyword>
<dbReference type="SUPFAM" id="SSF50978">
    <property type="entry name" value="WD40 repeat-like"/>
    <property type="match status" value="1"/>
</dbReference>
<evidence type="ECO:0000256" key="2">
    <source>
        <dbReference type="ARBA" id="ARBA00022737"/>
    </source>
</evidence>
<dbReference type="InterPro" id="IPR001810">
    <property type="entry name" value="F-box_dom"/>
</dbReference>
<evidence type="ECO:0000313" key="5">
    <source>
        <dbReference type="Proteomes" id="UP000472260"/>
    </source>
</evidence>
<accession>A0A671RVY5</accession>
<dbReference type="Gene3D" id="2.130.10.10">
    <property type="entry name" value="YVTN repeat-like/Quinoprotein amine dehydrogenase"/>
    <property type="match status" value="2"/>
</dbReference>
<keyword evidence="1" id="KW-0853">WD repeat</keyword>
<proteinExistence type="predicted"/>
<dbReference type="PANTHER" id="PTHR44436:SF1">
    <property type="entry name" value="F-BOX_WD REPEAT-CONTAINING PROTEIN 2"/>
    <property type="match status" value="1"/>
</dbReference>
<evidence type="ECO:0000259" key="3">
    <source>
        <dbReference type="PROSITE" id="PS50181"/>
    </source>
</evidence>
<dbReference type="Pfam" id="PF12937">
    <property type="entry name" value="F-box-like"/>
    <property type="match status" value="1"/>
</dbReference>
<dbReference type="InterPro" id="IPR036047">
    <property type="entry name" value="F-box-like_dom_sf"/>
</dbReference>
<dbReference type="Ensembl" id="ENSSANT00000093101.1">
    <property type="protein sequence ID" value="ENSSANP00000087612.1"/>
    <property type="gene ID" value="ENSSANG00000043352.1"/>
</dbReference>
<feature type="domain" description="F-box" evidence="3">
    <location>
        <begin position="1"/>
        <end position="47"/>
    </location>
</feature>
<organism evidence="4 5">
    <name type="scientific">Sinocyclocheilus anshuiensis</name>
    <dbReference type="NCBI Taxonomy" id="1608454"/>
    <lineage>
        <taxon>Eukaryota</taxon>
        <taxon>Metazoa</taxon>
        <taxon>Chordata</taxon>
        <taxon>Craniata</taxon>
        <taxon>Vertebrata</taxon>
        <taxon>Euteleostomi</taxon>
        <taxon>Actinopterygii</taxon>
        <taxon>Neopterygii</taxon>
        <taxon>Teleostei</taxon>
        <taxon>Ostariophysi</taxon>
        <taxon>Cypriniformes</taxon>
        <taxon>Cyprinidae</taxon>
        <taxon>Cyprininae</taxon>
        <taxon>Sinocyclocheilus</taxon>
    </lineage>
</organism>
<dbReference type="PROSITE" id="PS50181">
    <property type="entry name" value="FBOX"/>
    <property type="match status" value="1"/>
</dbReference>
<protein>
    <recommendedName>
        <fullName evidence="3">F-box domain-containing protein</fullName>
    </recommendedName>
</protein>
<evidence type="ECO:0000313" key="4">
    <source>
        <dbReference type="Ensembl" id="ENSSANP00000087612.1"/>
    </source>
</evidence>
<dbReference type="SMART" id="SM00320">
    <property type="entry name" value="WD40"/>
    <property type="match status" value="3"/>
</dbReference>
<name>A0A671RVY5_9TELE</name>
<evidence type="ECO:0000256" key="1">
    <source>
        <dbReference type="ARBA" id="ARBA00022574"/>
    </source>
</evidence>
<reference evidence="4" key="2">
    <citation type="submission" date="2025-09" db="UniProtKB">
        <authorList>
            <consortium name="Ensembl"/>
        </authorList>
    </citation>
    <scope>IDENTIFICATION</scope>
</reference>
<dbReference type="Proteomes" id="UP000472260">
    <property type="component" value="Unassembled WGS sequence"/>
</dbReference>
<sequence>MEMRQSLPLDCLISVFSLLHDEDLIRASTVCKEWCHAAETPWLWRRMCLQKWSFCNVSQLLSDTGTHSWKAYYLRRSHLEMKMKTGRSCADYTCKSLRGHKGRVVGFEYLVGNDGCSDVWKQTPVVCSASTDGTVKAWDIHKGVNLWSSPAQSPMQDITVDPVQSVVISSDNTGTIKTWKAATGEEMACFQSGSSKTTLLSFVNKDSSFLMVGTVLGSLVVLTCPALSEVSRHVVCDSFSLNLLRSSPDKKWIFTSIVGTDDRLCHSLPVTGCCAALFLPSQPARLAVIHSDGRFNYNTLSVFDLTMKESKYKKETQAQQVASFQVALSHRSDVILEARGSSALLVTDGNHLKVYTFKGELVASFEDHLQPITALCVDSFRVVTASRDLSLRILTWRNDPEHGLTLESQYHLLGGSFTRSRGFTNVACDYSSIVGSVESVDGNDVLKAYTFDF</sequence>
<dbReference type="InterPro" id="IPR036322">
    <property type="entry name" value="WD40_repeat_dom_sf"/>
</dbReference>